<dbReference type="GO" id="GO:0004810">
    <property type="term" value="F:CCA tRNA nucleotidyltransferase activity"/>
    <property type="evidence" value="ECO:0007669"/>
    <property type="project" value="InterPro"/>
</dbReference>
<feature type="domain" description="THUMP" evidence="20">
    <location>
        <begin position="62"/>
        <end position="169"/>
    </location>
</feature>
<dbReference type="PANTHER" id="PTHR43209:SF1">
    <property type="entry name" value="TRNA SULFURTRANSFERASE"/>
    <property type="match status" value="1"/>
</dbReference>
<organism evidence="21 22">
    <name type="scientific">Candidatus Fimicola merdigallinarum</name>
    <dbReference type="NCBI Taxonomy" id="2840819"/>
    <lineage>
        <taxon>Bacteria</taxon>
        <taxon>Bacillati</taxon>
        <taxon>Bacillota</taxon>
        <taxon>Clostridia</taxon>
        <taxon>Lachnospirales</taxon>
        <taxon>Lachnospiraceae</taxon>
        <taxon>Lachnospiraceae incertae sedis</taxon>
        <taxon>Candidatus Fimicola</taxon>
    </lineage>
</organism>
<dbReference type="InterPro" id="IPR054173">
    <property type="entry name" value="ThiI_fer"/>
</dbReference>
<proteinExistence type="inferred from homology"/>
<dbReference type="Pfam" id="PF02568">
    <property type="entry name" value="ThiI"/>
    <property type="match status" value="1"/>
</dbReference>
<dbReference type="Pfam" id="PF22025">
    <property type="entry name" value="ThiI_fer"/>
    <property type="match status" value="1"/>
</dbReference>
<evidence type="ECO:0000256" key="10">
    <source>
        <dbReference type="ARBA" id="ARBA00050570"/>
    </source>
</evidence>
<comment type="similarity">
    <text evidence="13 19">Belongs to the ThiI family.</text>
</comment>
<evidence type="ECO:0000313" key="22">
    <source>
        <dbReference type="Proteomes" id="UP000823611"/>
    </source>
</evidence>
<protein>
    <recommendedName>
        <fullName evidence="15 19">Probable tRNA sulfurtransferase</fullName>
        <ecNumber evidence="14 19">2.8.1.4</ecNumber>
    </recommendedName>
    <alternativeName>
        <fullName evidence="16 19">Sulfur carrier protein ThiS sulfurtransferase</fullName>
    </alternativeName>
    <alternativeName>
        <fullName evidence="17 19">Thiamine biosynthesis protein ThiI</fullName>
    </alternativeName>
    <alternativeName>
        <fullName evidence="18 19">tRNA 4-thiouridine synthase</fullName>
    </alternativeName>
</protein>
<evidence type="ECO:0000256" key="4">
    <source>
        <dbReference type="ARBA" id="ARBA00022555"/>
    </source>
</evidence>
<name>A0A9D9DUV8_9FIRM</name>
<evidence type="ECO:0000256" key="17">
    <source>
        <dbReference type="ARBA" id="ARBA00077849"/>
    </source>
</evidence>
<evidence type="ECO:0000256" key="15">
    <source>
        <dbReference type="ARBA" id="ARBA00071867"/>
    </source>
</evidence>
<dbReference type="SUPFAM" id="SSF52402">
    <property type="entry name" value="Adenine nucleotide alpha hydrolases-like"/>
    <property type="match status" value="1"/>
</dbReference>
<dbReference type="InterPro" id="IPR020536">
    <property type="entry name" value="ThiI_AANH"/>
</dbReference>
<dbReference type="InterPro" id="IPR049962">
    <property type="entry name" value="THUMP_ThiI"/>
</dbReference>
<dbReference type="GO" id="GO:0009229">
    <property type="term" value="P:thiamine diphosphate biosynthetic process"/>
    <property type="evidence" value="ECO:0007669"/>
    <property type="project" value="UniProtKB-UniRule"/>
</dbReference>
<dbReference type="GO" id="GO:0005829">
    <property type="term" value="C:cytosol"/>
    <property type="evidence" value="ECO:0007669"/>
    <property type="project" value="TreeGrafter"/>
</dbReference>
<evidence type="ECO:0000256" key="8">
    <source>
        <dbReference type="ARBA" id="ARBA00022884"/>
    </source>
</evidence>
<keyword evidence="7 19" id="KW-0067">ATP-binding</keyword>
<gene>
    <name evidence="19 21" type="primary">thiI</name>
    <name evidence="21" type="ORF">IAC55_04505</name>
</gene>
<evidence type="ECO:0000256" key="3">
    <source>
        <dbReference type="ARBA" id="ARBA00022490"/>
    </source>
</evidence>
<evidence type="ECO:0000256" key="11">
    <source>
        <dbReference type="ARBA" id="ARBA00052330"/>
    </source>
</evidence>
<dbReference type="GO" id="GO:0005524">
    <property type="term" value="F:ATP binding"/>
    <property type="evidence" value="ECO:0007669"/>
    <property type="project" value="UniProtKB-UniRule"/>
</dbReference>
<feature type="binding site" evidence="19">
    <location>
        <begin position="211"/>
        <end position="212"/>
    </location>
    <ligand>
        <name>ATP</name>
        <dbReference type="ChEBI" id="CHEBI:30616"/>
    </ligand>
</feature>
<evidence type="ECO:0000256" key="13">
    <source>
        <dbReference type="ARBA" id="ARBA00061472"/>
    </source>
</evidence>
<keyword evidence="5 19" id="KW-0808">Transferase</keyword>
<evidence type="ECO:0000256" key="16">
    <source>
        <dbReference type="ARBA" id="ARBA00075337"/>
    </source>
</evidence>
<reference evidence="21" key="1">
    <citation type="submission" date="2020-10" db="EMBL/GenBank/DDBJ databases">
        <authorList>
            <person name="Gilroy R."/>
        </authorList>
    </citation>
    <scope>NUCLEOTIDE SEQUENCE</scope>
    <source>
        <strain evidence="21">F6-4510</strain>
    </source>
</reference>
<comment type="function">
    <text evidence="12 19">Catalyzes the ATP-dependent transfer of a sulfur to tRNA to produce 4-thiouridine in position 8 of tRNAs, which functions as a near-UV photosensor. Also catalyzes the transfer of sulfur to the sulfur carrier protein ThiS, forming ThiS-thiocarboxylate. This is a step in the synthesis of thiazole, in the thiamine biosynthesis pathway. The sulfur is donated as persulfide by IscS.</text>
</comment>
<dbReference type="Pfam" id="PF02926">
    <property type="entry name" value="THUMP"/>
    <property type="match status" value="1"/>
</dbReference>
<evidence type="ECO:0000256" key="6">
    <source>
        <dbReference type="ARBA" id="ARBA00022741"/>
    </source>
</evidence>
<feature type="binding site" evidence="19">
    <location>
        <position position="268"/>
    </location>
    <ligand>
        <name>ATP</name>
        <dbReference type="ChEBI" id="CHEBI:30616"/>
    </ligand>
</feature>
<feature type="binding site" evidence="19">
    <location>
        <begin position="186"/>
        <end position="187"/>
    </location>
    <ligand>
        <name>ATP</name>
        <dbReference type="ChEBI" id="CHEBI:30616"/>
    </ligand>
</feature>
<dbReference type="AlphaFoldDB" id="A0A9D9DUV8"/>
<dbReference type="EC" id="2.8.1.4" evidence="14 19"/>
<evidence type="ECO:0000313" key="21">
    <source>
        <dbReference type="EMBL" id="MBO8434567.1"/>
    </source>
</evidence>
<dbReference type="PANTHER" id="PTHR43209">
    <property type="entry name" value="TRNA SULFURTRANSFERASE"/>
    <property type="match status" value="1"/>
</dbReference>
<dbReference type="SMART" id="SM00981">
    <property type="entry name" value="THUMP"/>
    <property type="match status" value="1"/>
</dbReference>
<dbReference type="Gene3D" id="3.40.50.620">
    <property type="entry name" value="HUPs"/>
    <property type="match status" value="1"/>
</dbReference>
<comment type="catalytic activity">
    <reaction evidence="10 19">
        <text>[ThiI sulfur-carrier protein]-S-sulfanyl-L-cysteine + a uridine in tRNA + 2 reduced [2Fe-2S]-[ferredoxin] + ATP + H(+) = [ThiI sulfur-carrier protein]-L-cysteine + a 4-thiouridine in tRNA + 2 oxidized [2Fe-2S]-[ferredoxin] + AMP + diphosphate</text>
        <dbReference type="Rhea" id="RHEA:24176"/>
        <dbReference type="Rhea" id="RHEA-COMP:10000"/>
        <dbReference type="Rhea" id="RHEA-COMP:10001"/>
        <dbReference type="Rhea" id="RHEA-COMP:13337"/>
        <dbReference type="Rhea" id="RHEA-COMP:13338"/>
        <dbReference type="Rhea" id="RHEA-COMP:13339"/>
        <dbReference type="Rhea" id="RHEA-COMP:13340"/>
        <dbReference type="ChEBI" id="CHEBI:15378"/>
        <dbReference type="ChEBI" id="CHEBI:29950"/>
        <dbReference type="ChEBI" id="CHEBI:30616"/>
        <dbReference type="ChEBI" id="CHEBI:33019"/>
        <dbReference type="ChEBI" id="CHEBI:33737"/>
        <dbReference type="ChEBI" id="CHEBI:33738"/>
        <dbReference type="ChEBI" id="CHEBI:61963"/>
        <dbReference type="ChEBI" id="CHEBI:65315"/>
        <dbReference type="ChEBI" id="CHEBI:136798"/>
        <dbReference type="ChEBI" id="CHEBI:456215"/>
        <dbReference type="EC" id="2.8.1.4"/>
    </reaction>
</comment>
<dbReference type="InterPro" id="IPR050102">
    <property type="entry name" value="tRNA_sulfurtransferase_ThiI"/>
</dbReference>
<dbReference type="InterPro" id="IPR003720">
    <property type="entry name" value="tRNA_STrfase"/>
</dbReference>
<evidence type="ECO:0000256" key="9">
    <source>
        <dbReference type="ARBA" id="ARBA00022977"/>
    </source>
</evidence>
<feature type="binding site" evidence="19">
    <location>
        <position position="290"/>
    </location>
    <ligand>
        <name>ATP</name>
        <dbReference type="ChEBI" id="CHEBI:30616"/>
    </ligand>
</feature>
<dbReference type="GO" id="GO:0052837">
    <property type="term" value="P:thiazole biosynthetic process"/>
    <property type="evidence" value="ECO:0007669"/>
    <property type="project" value="TreeGrafter"/>
</dbReference>
<evidence type="ECO:0000256" key="18">
    <source>
        <dbReference type="ARBA" id="ARBA00080570"/>
    </source>
</evidence>
<dbReference type="SUPFAM" id="SSF143437">
    <property type="entry name" value="THUMP domain-like"/>
    <property type="match status" value="1"/>
</dbReference>
<comment type="catalytic activity">
    <reaction evidence="11 19">
        <text>[ThiS sulfur-carrier protein]-C-terminal Gly-Gly-AMP + S-sulfanyl-L-cysteinyl-[cysteine desulfurase] + AH2 = [ThiS sulfur-carrier protein]-C-terminal-Gly-aminoethanethioate + L-cysteinyl-[cysteine desulfurase] + A + AMP + 2 H(+)</text>
        <dbReference type="Rhea" id="RHEA:43340"/>
        <dbReference type="Rhea" id="RHEA-COMP:12157"/>
        <dbReference type="Rhea" id="RHEA-COMP:12158"/>
        <dbReference type="Rhea" id="RHEA-COMP:12910"/>
        <dbReference type="Rhea" id="RHEA-COMP:19908"/>
        <dbReference type="ChEBI" id="CHEBI:13193"/>
        <dbReference type="ChEBI" id="CHEBI:15378"/>
        <dbReference type="ChEBI" id="CHEBI:17499"/>
        <dbReference type="ChEBI" id="CHEBI:29950"/>
        <dbReference type="ChEBI" id="CHEBI:61963"/>
        <dbReference type="ChEBI" id="CHEBI:90618"/>
        <dbReference type="ChEBI" id="CHEBI:232372"/>
        <dbReference type="ChEBI" id="CHEBI:456215"/>
    </reaction>
</comment>
<keyword evidence="6 19" id="KW-0547">Nucleotide-binding</keyword>
<dbReference type="GO" id="GO:0009228">
    <property type="term" value="P:thiamine biosynthetic process"/>
    <property type="evidence" value="ECO:0007669"/>
    <property type="project" value="UniProtKB-KW"/>
</dbReference>
<dbReference type="Gene3D" id="3.30.2130.30">
    <property type="match status" value="1"/>
</dbReference>
<sequence length="391" mass="43712">MVEKVLIVKYGEIATRGNNRHIFTGKLVKAIRKNIDSEGDFYVVKEQGRLIIESRNGEMDFDRIIPKVTPIFGIIAVCPGVKVKDQSIENIREVALNHMREHCSDKNYTFKVETKRSDKRYPMSSREVSADVGGYVFNSMDNLTVDVHNPEIVLNVELRNDAYIYSKLIKTFGGLPVGSSGKAVALLSGGIDSPVATWLIAKRGVEMEAVYFHSPPYTSEWAKQKVCDLAERLACFTGSIKLHVVPFTDVQLYLLDNVPHDKLTIFLKRAMVRVAENIAERENAQGLVTGDSVGQVASQTMQGLHAISSVCKMPILRPLSGMDKQEIVDIAKKIGTFDISIRPYEDCCTIFVAKHPETKPKTSIIEKIESKLTDLDGLLEKAVENIEVFEY</sequence>
<keyword evidence="8 19" id="KW-0694">RNA-binding</keyword>
<evidence type="ECO:0000259" key="20">
    <source>
        <dbReference type="PROSITE" id="PS51165"/>
    </source>
</evidence>
<dbReference type="NCBIfam" id="TIGR00342">
    <property type="entry name" value="tRNA uracil 4-sulfurtransferase ThiI"/>
    <property type="match status" value="1"/>
</dbReference>
<evidence type="ECO:0000256" key="1">
    <source>
        <dbReference type="ARBA" id="ARBA00004496"/>
    </source>
</evidence>
<evidence type="ECO:0000256" key="5">
    <source>
        <dbReference type="ARBA" id="ARBA00022679"/>
    </source>
</evidence>
<dbReference type="GO" id="GO:0002937">
    <property type="term" value="P:tRNA 4-thiouridine biosynthesis"/>
    <property type="evidence" value="ECO:0007669"/>
    <property type="project" value="TreeGrafter"/>
</dbReference>
<accession>A0A9D9DUV8</accession>
<dbReference type="EMBL" id="JADIMX010000085">
    <property type="protein sequence ID" value="MBO8434567.1"/>
    <property type="molecule type" value="Genomic_DNA"/>
</dbReference>
<evidence type="ECO:0000256" key="19">
    <source>
        <dbReference type="HAMAP-Rule" id="MF_00021"/>
    </source>
</evidence>
<dbReference type="GO" id="GO:0140741">
    <property type="term" value="F:tRNA-uracil-4 sulfurtransferase activity"/>
    <property type="evidence" value="ECO:0007669"/>
    <property type="project" value="UniProtKB-EC"/>
</dbReference>
<dbReference type="InterPro" id="IPR014729">
    <property type="entry name" value="Rossmann-like_a/b/a_fold"/>
</dbReference>
<keyword evidence="3 19" id="KW-0963">Cytoplasm</keyword>
<dbReference type="PROSITE" id="PS51165">
    <property type="entry name" value="THUMP"/>
    <property type="match status" value="1"/>
</dbReference>
<dbReference type="CDD" id="cd01712">
    <property type="entry name" value="PPase_ThiI"/>
    <property type="match status" value="1"/>
</dbReference>
<evidence type="ECO:0000256" key="2">
    <source>
        <dbReference type="ARBA" id="ARBA00004948"/>
    </source>
</evidence>
<dbReference type="Proteomes" id="UP000823611">
    <property type="component" value="Unassembled WGS sequence"/>
</dbReference>
<evidence type="ECO:0000256" key="12">
    <source>
        <dbReference type="ARBA" id="ARBA00058382"/>
    </source>
</evidence>
<dbReference type="InterPro" id="IPR004114">
    <property type="entry name" value="THUMP_dom"/>
</dbReference>
<comment type="pathway">
    <text evidence="2 19">Cofactor biosynthesis; thiamine diphosphate biosynthesis.</text>
</comment>
<dbReference type="FunFam" id="3.40.50.620:FF:000053">
    <property type="entry name" value="Probable tRNA sulfurtransferase"/>
    <property type="match status" value="1"/>
</dbReference>
<keyword evidence="9 19" id="KW-0784">Thiamine biosynthesis</keyword>
<dbReference type="GO" id="GO:0000049">
    <property type="term" value="F:tRNA binding"/>
    <property type="evidence" value="ECO:0007669"/>
    <property type="project" value="UniProtKB-UniRule"/>
</dbReference>
<dbReference type="CDD" id="cd11716">
    <property type="entry name" value="THUMP_ThiI"/>
    <property type="match status" value="1"/>
</dbReference>
<evidence type="ECO:0000256" key="7">
    <source>
        <dbReference type="ARBA" id="ARBA00022840"/>
    </source>
</evidence>
<dbReference type="HAMAP" id="MF_00021">
    <property type="entry name" value="ThiI"/>
    <property type="match status" value="1"/>
</dbReference>
<comment type="caution">
    <text evidence="21">The sequence shown here is derived from an EMBL/GenBank/DDBJ whole genome shotgun (WGS) entry which is preliminary data.</text>
</comment>
<evidence type="ECO:0000256" key="14">
    <source>
        <dbReference type="ARBA" id="ARBA00066827"/>
    </source>
</evidence>
<reference evidence="21" key="2">
    <citation type="journal article" date="2021" name="PeerJ">
        <title>Extensive microbial diversity within the chicken gut microbiome revealed by metagenomics and culture.</title>
        <authorList>
            <person name="Gilroy R."/>
            <person name="Ravi A."/>
            <person name="Getino M."/>
            <person name="Pursley I."/>
            <person name="Horton D.L."/>
            <person name="Alikhan N.F."/>
            <person name="Baker D."/>
            <person name="Gharbi K."/>
            <person name="Hall N."/>
            <person name="Watson M."/>
            <person name="Adriaenssens E.M."/>
            <person name="Foster-Nyarko E."/>
            <person name="Jarju S."/>
            <person name="Secka A."/>
            <person name="Antonio M."/>
            <person name="Oren A."/>
            <person name="Chaudhuri R.R."/>
            <person name="La Ragione R."/>
            <person name="Hildebrand F."/>
            <person name="Pallen M.J."/>
        </authorList>
    </citation>
    <scope>NUCLEOTIDE SEQUENCE</scope>
    <source>
        <strain evidence="21">F6-4510</strain>
    </source>
</reference>
<feature type="binding site" evidence="19">
    <location>
        <position position="299"/>
    </location>
    <ligand>
        <name>ATP</name>
        <dbReference type="ChEBI" id="CHEBI:30616"/>
    </ligand>
</feature>
<dbReference type="InterPro" id="IPR049961">
    <property type="entry name" value="ThiI_N"/>
</dbReference>
<keyword evidence="4 19" id="KW-0820">tRNA-binding</keyword>
<comment type="subcellular location">
    <subcellularLocation>
        <location evidence="1 19">Cytoplasm</location>
    </subcellularLocation>
</comment>